<gene>
    <name evidence="2" type="ORF">M513_06564</name>
    <name evidence="3" type="ORF">M514_06564</name>
</gene>
<reference evidence="3 4" key="1">
    <citation type="journal article" date="2014" name="Nat. Genet.">
        <title>Genome and transcriptome of the porcine whipworm Trichuris suis.</title>
        <authorList>
            <person name="Jex A.R."/>
            <person name="Nejsum P."/>
            <person name="Schwarz E.M."/>
            <person name="Hu L."/>
            <person name="Young N.D."/>
            <person name="Hall R.S."/>
            <person name="Korhonen P.K."/>
            <person name="Liao S."/>
            <person name="Thamsborg S."/>
            <person name="Xia J."/>
            <person name="Xu P."/>
            <person name="Wang S."/>
            <person name="Scheerlinck J.P."/>
            <person name="Hofmann A."/>
            <person name="Sternberg P.W."/>
            <person name="Wang J."/>
            <person name="Gasser R.B."/>
        </authorList>
    </citation>
    <scope>NUCLEOTIDE SEQUENCE [LARGE SCALE GENOMIC DNA]</scope>
    <source>
        <strain evidence="3">DCEP-RM93F</strain>
        <strain evidence="2">DCEP-RM93M</strain>
    </source>
</reference>
<evidence type="ECO:0000313" key="2">
    <source>
        <dbReference type="EMBL" id="KFD52530.1"/>
    </source>
</evidence>
<dbReference type="GO" id="GO:0045505">
    <property type="term" value="F:dynein intermediate chain binding"/>
    <property type="evidence" value="ECO:0007669"/>
    <property type="project" value="TreeGrafter"/>
</dbReference>
<protein>
    <recommendedName>
        <fullName evidence="5">Tctex-1 family protein</fullName>
    </recommendedName>
</protein>
<dbReference type="InterPro" id="IPR005334">
    <property type="entry name" value="Tctex-1-like"/>
</dbReference>
<dbReference type="Pfam" id="PF03645">
    <property type="entry name" value="Tctex-1"/>
    <property type="match status" value="1"/>
</dbReference>
<dbReference type="Proteomes" id="UP000030764">
    <property type="component" value="Unassembled WGS sequence"/>
</dbReference>
<proteinExistence type="inferred from homology"/>
<name>A0A085N6W4_9BILA</name>
<dbReference type="Gene3D" id="3.30.1140.40">
    <property type="entry name" value="Tctex-1"/>
    <property type="match status" value="1"/>
</dbReference>
<evidence type="ECO:0008006" key="5">
    <source>
        <dbReference type="Google" id="ProtNLM"/>
    </source>
</evidence>
<dbReference type="InterPro" id="IPR038586">
    <property type="entry name" value="Tctex-1-like_sf"/>
</dbReference>
<comment type="similarity">
    <text evidence="1">Belongs to the dynein light chain Tctex-type family.</text>
</comment>
<feature type="non-terminal residue" evidence="3">
    <location>
        <position position="172"/>
    </location>
</feature>
<evidence type="ECO:0000256" key="1">
    <source>
        <dbReference type="ARBA" id="ARBA00005361"/>
    </source>
</evidence>
<evidence type="ECO:0000313" key="3">
    <source>
        <dbReference type="EMBL" id="KFD65210.1"/>
    </source>
</evidence>
<dbReference type="EMBL" id="KL367542">
    <property type="protein sequence ID" value="KFD65210.1"/>
    <property type="molecule type" value="Genomic_DNA"/>
</dbReference>
<organism evidence="3">
    <name type="scientific">Trichuris suis</name>
    <name type="common">pig whipworm</name>
    <dbReference type="NCBI Taxonomy" id="68888"/>
    <lineage>
        <taxon>Eukaryota</taxon>
        <taxon>Metazoa</taxon>
        <taxon>Ecdysozoa</taxon>
        <taxon>Nematoda</taxon>
        <taxon>Enoplea</taxon>
        <taxon>Dorylaimia</taxon>
        <taxon>Trichinellida</taxon>
        <taxon>Trichuridae</taxon>
        <taxon>Trichuris</taxon>
    </lineage>
</organism>
<keyword evidence="4" id="KW-1185">Reference proteome</keyword>
<dbReference type="PANTHER" id="PTHR21255">
    <property type="entry name" value="T-COMPLEX-ASSOCIATED-TESTIS-EXPRESSED 1/ DYNEIN LIGHT CHAIN"/>
    <property type="match status" value="1"/>
</dbReference>
<dbReference type="Proteomes" id="UP000030758">
    <property type="component" value="Unassembled WGS sequence"/>
</dbReference>
<sequence>MSELEPFSLHANETIEKGYVLRPKYENKFTLHKVQPLLRDALIDELSNVKIYNPEKADDLAMSVMKAVRKRLKESTMKDYKFIVQCVVFERCGQGVEYAIVTLQYKWDSLVFSKFVDTMPAFYGTRTLMVARGKFSTAIPLSVLSPHSAFSTIKSLSLLAYFIQKWNREIFL</sequence>
<accession>A0A085N6W4</accession>
<dbReference type="PANTHER" id="PTHR21255:SF7">
    <property type="entry name" value="DYNEIN LIGHT CHAIN TCTEX-TYPE PROTEIN 2B"/>
    <property type="match status" value="1"/>
</dbReference>
<dbReference type="GO" id="GO:0005737">
    <property type="term" value="C:cytoplasm"/>
    <property type="evidence" value="ECO:0007669"/>
    <property type="project" value="TreeGrafter"/>
</dbReference>
<dbReference type="EMBL" id="KL363226">
    <property type="protein sequence ID" value="KFD52530.1"/>
    <property type="molecule type" value="Genomic_DNA"/>
</dbReference>
<dbReference type="GO" id="GO:0007018">
    <property type="term" value="P:microtubule-based movement"/>
    <property type="evidence" value="ECO:0007669"/>
    <property type="project" value="TreeGrafter"/>
</dbReference>
<dbReference type="AlphaFoldDB" id="A0A085N6W4"/>
<evidence type="ECO:0000313" key="4">
    <source>
        <dbReference type="Proteomes" id="UP000030764"/>
    </source>
</evidence>
<dbReference type="GO" id="GO:0005868">
    <property type="term" value="C:cytoplasmic dynein complex"/>
    <property type="evidence" value="ECO:0007669"/>
    <property type="project" value="TreeGrafter"/>
</dbReference>